<evidence type="ECO:0000256" key="10">
    <source>
        <dbReference type="SAM" id="MobiDB-lite"/>
    </source>
</evidence>
<dbReference type="EMBL" id="JAGPNK010000002">
    <property type="protein sequence ID" value="KAH7326658.1"/>
    <property type="molecule type" value="Genomic_DNA"/>
</dbReference>
<evidence type="ECO:0000256" key="7">
    <source>
        <dbReference type="ARBA" id="ARBA00023242"/>
    </source>
</evidence>
<evidence type="ECO:0000256" key="1">
    <source>
        <dbReference type="ARBA" id="ARBA00004123"/>
    </source>
</evidence>
<evidence type="ECO:0000259" key="11">
    <source>
        <dbReference type="Pfam" id="PF08638"/>
    </source>
</evidence>
<keyword evidence="13" id="KW-1185">Reference proteome</keyword>
<evidence type="ECO:0000256" key="2">
    <source>
        <dbReference type="ARBA" id="ARBA00007813"/>
    </source>
</evidence>
<evidence type="ECO:0000256" key="9">
    <source>
        <dbReference type="RuleBase" id="RU365082"/>
    </source>
</evidence>
<dbReference type="InterPro" id="IPR055122">
    <property type="entry name" value="Med14_N"/>
</dbReference>
<sequence>MPSAISMDHGGQNGVHTDHDRSNGANGGFQDGLDKAKAAAAAAMNGQGNADAHSHKENSQLTIGQPSRMNDLPDEIVHITQGFIPLSLLLTRLSQHTHNALQDKIVELAKMSVPSAAMNGNSGHATNPSDDTSSENLRKKTTLLNFAQEWHAKWVKALVIIEWSRNAGLVSKLIDLKFHLDQQRILYDAALDNVVNMKRDLTYARMPSPDLKTALQVLSTGSAPWLPDHQYIPLPPLKPEEQLKWVNDLDTLLSLRLNLDDFDKIPHQFRQYEIGSGRVTFKVPGEFELDLTIADEDFEKQFWFIDLRLAFRPAAQSLPDSLRSYLEGFVNGALSKDGLTGAYQFLHEFVLTMKINELKRQANQLSKSSWTGTLNVEPLNRALAIQYWTSRSNITGTKSWVLVAINSGRKPSGQLDPKASSCLVAKWYRDGKEVKDVDIPLDADNISAENLIKAVVGRHIEYILTSIRNKLLLAPRFKNHEAGVALHISETDPAASSLSTQIGYRNTTSLLMEPATGSFAVKPHSKFTSYFEHRLNTGKSPTEDGVLCLEQIRCGVLEEELNRRGNCMGWQAKREKPMKDDELRTVIRHRDRSSRVVWLQKTGWGAQWFVAVVLSLGGDEWWLLEVQNGGRTVQFQTKIPLHKGHPDLTDGFWNNLTLFTSGMIVQSVDLRELHSRKIKSRYNDSANWSLPRQVRLPTLEVALSAIFPAMQFETSAPKPALPEGAAEIAAIIRPNERLYFTPRQPWAVDMVRIRFKGIQSRVIHDKNGGPSTTQLICVSESVIKVKQPSKFNALGGVIDRDVSYSAKRGEFCLRLRHPVGESAIGALQSKIKAVDRFVDFLAAMDKAKGPIGNGKMTLQEVSFEYDDQLAWQKTEGAGEQWRVVLNLSKDDIDLEVQQGNPHLRVLDLMKRLVNAEGGIGALLNWLPTSLPALRAIDEIQSAWQETQAQNRGRIEFTIKTVDWIGIHYTLGPLEDPTRRQLLLEVQLRMRRDGPWWHMCRTGAANATSDDFSKILQPIWDGKGDNWIGLVNSAAGKPGNGIVGLLRAVDEGVRGLLVAAPGTSGDAPVVLD</sequence>
<dbReference type="AlphaFoldDB" id="A0A8K0WVX5"/>
<name>A0A8K0WVX5_9HYPO</name>
<comment type="subcellular location">
    <subcellularLocation>
        <location evidence="1 9">Nucleus</location>
    </subcellularLocation>
</comment>
<comment type="function">
    <text evidence="9">Component of the Mediator complex, a coactivator involved in the regulated transcription of nearly all RNA polymerase II-dependent genes. Mediator functions as a bridge to convey information from gene-specific regulatory proteins to the basal RNA polymerase II transcription machinery. Mediator is recruited to promoters by direct interactions with regulatory proteins and serves as a scaffold for the assembly of a functional preinitiation complex with RNA polymerase II and the general transcription factors.</text>
</comment>
<dbReference type="GO" id="GO:0006357">
    <property type="term" value="P:regulation of transcription by RNA polymerase II"/>
    <property type="evidence" value="ECO:0007669"/>
    <property type="project" value="InterPro"/>
</dbReference>
<evidence type="ECO:0000256" key="4">
    <source>
        <dbReference type="ARBA" id="ARBA00023015"/>
    </source>
</evidence>
<feature type="region of interest" description="Disordered" evidence="10">
    <location>
        <begin position="1"/>
        <end position="67"/>
    </location>
</feature>
<comment type="subunit">
    <text evidence="9">Component of the Mediator complex.</text>
</comment>
<dbReference type="GO" id="GO:0070847">
    <property type="term" value="C:core mediator complex"/>
    <property type="evidence" value="ECO:0007669"/>
    <property type="project" value="TreeGrafter"/>
</dbReference>
<comment type="similarity">
    <text evidence="2 9">Belongs to the Mediator complex subunit 14 family.</text>
</comment>
<comment type="caution">
    <text evidence="12">The sequence shown here is derived from an EMBL/GenBank/DDBJ whole genome shotgun (WGS) entry which is preliminary data.</text>
</comment>
<feature type="domain" description="Mediator complex subunit MED14 N-terminal" evidence="11">
    <location>
        <begin position="83"/>
        <end position="295"/>
    </location>
</feature>
<evidence type="ECO:0000256" key="8">
    <source>
        <dbReference type="ARBA" id="ARBA00032007"/>
    </source>
</evidence>
<dbReference type="Pfam" id="PF08638">
    <property type="entry name" value="Med14"/>
    <property type="match status" value="1"/>
</dbReference>
<feature type="region of interest" description="Disordered" evidence="10">
    <location>
        <begin position="116"/>
        <end position="135"/>
    </location>
</feature>
<organism evidence="12 13">
    <name type="scientific">Stachybotrys elegans</name>
    <dbReference type="NCBI Taxonomy" id="80388"/>
    <lineage>
        <taxon>Eukaryota</taxon>
        <taxon>Fungi</taxon>
        <taxon>Dikarya</taxon>
        <taxon>Ascomycota</taxon>
        <taxon>Pezizomycotina</taxon>
        <taxon>Sordariomycetes</taxon>
        <taxon>Hypocreomycetidae</taxon>
        <taxon>Hypocreales</taxon>
        <taxon>Stachybotryaceae</taxon>
        <taxon>Stachybotrys</taxon>
    </lineage>
</organism>
<dbReference type="Proteomes" id="UP000813444">
    <property type="component" value="Unassembled WGS sequence"/>
</dbReference>
<evidence type="ECO:0000256" key="6">
    <source>
        <dbReference type="ARBA" id="ARBA00023163"/>
    </source>
</evidence>
<evidence type="ECO:0000256" key="3">
    <source>
        <dbReference type="ARBA" id="ARBA00019619"/>
    </source>
</evidence>
<evidence type="ECO:0000256" key="5">
    <source>
        <dbReference type="ARBA" id="ARBA00023159"/>
    </source>
</evidence>
<protein>
    <recommendedName>
        <fullName evidence="3 9">Mediator of RNA polymerase II transcription subunit 14</fullName>
    </recommendedName>
    <alternativeName>
        <fullName evidence="8 9">Mediator complex subunit 14</fullName>
    </alternativeName>
</protein>
<keyword evidence="4 9" id="KW-0805">Transcription regulation</keyword>
<evidence type="ECO:0000313" key="12">
    <source>
        <dbReference type="EMBL" id="KAH7326658.1"/>
    </source>
</evidence>
<keyword evidence="6 9" id="KW-0804">Transcription</keyword>
<reference evidence="12" key="1">
    <citation type="journal article" date="2021" name="Nat. Commun.">
        <title>Genetic determinants of endophytism in the Arabidopsis root mycobiome.</title>
        <authorList>
            <person name="Mesny F."/>
            <person name="Miyauchi S."/>
            <person name="Thiergart T."/>
            <person name="Pickel B."/>
            <person name="Atanasova L."/>
            <person name="Karlsson M."/>
            <person name="Huettel B."/>
            <person name="Barry K.W."/>
            <person name="Haridas S."/>
            <person name="Chen C."/>
            <person name="Bauer D."/>
            <person name="Andreopoulos W."/>
            <person name="Pangilinan J."/>
            <person name="LaButti K."/>
            <person name="Riley R."/>
            <person name="Lipzen A."/>
            <person name="Clum A."/>
            <person name="Drula E."/>
            <person name="Henrissat B."/>
            <person name="Kohler A."/>
            <person name="Grigoriev I.V."/>
            <person name="Martin F.M."/>
            <person name="Hacquard S."/>
        </authorList>
    </citation>
    <scope>NUCLEOTIDE SEQUENCE</scope>
    <source>
        <strain evidence="12">MPI-CAGE-CH-0235</strain>
    </source>
</reference>
<evidence type="ECO:0000313" key="13">
    <source>
        <dbReference type="Proteomes" id="UP000813444"/>
    </source>
</evidence>
<gene>
    <name evidence="12" type="ORF">B0I35DRAFT_140754</name>
</gene>
<proteinExistence type="inferred from homology"/>
<keyword evidence="7 9" id="KW-0539">Nucleus</keyword>
<dbReference type="PANTHER" id="PTHR12809">
    <property type="entry name" value="MEDIATOR COMPLEX SUBUNIT"/>
    <property type="match status" value="1"/>
</dbReference>
<dbReference type="GO" id="GO:0003712">
    <property type="term" value="F:transcription coregulator activity"/>
    <property type="evidence" value="ECO:0007669"/>
    <property type="project" value="UniProtKB-UniRule"/>
</dbReference>
<dbReference type="OrthoDB" id="205099at2759"/>
<dbReference type="InterPro" id="IPR013947">
    <property type="entry name" value="Mediator_Med14"/>
</dbReference>
<dbReference type="GO" id="GO:0016592">
    <property type="term" value="C:mediator complex"/>
    <property type="evidence" value="ECO:0007669"/>
    <property type="project" value="UniProtKB-UniRule"/>
</dbReference>
<dbReference type="PANTHER" id="PTHR12809:SF2">
    <property type="entry name" value="MEDIATOR OF RNA POLYMERASE II TRANSCRIPTION SUBUNIT 14"/>
    <property type="match status" value="1"/>
</dbReference>
<keyword evidence="5 9" id="KW-0010">Activator</keyword>
<dbReference type="Pfam" id="PF26204">
    <property type="entry name" value="Med14_fung"/>
    <property type="match status" value="1"/>
</dbReference>
<feature type="compositionally biased region" description="Polar residues" evidence="10">
    <location>
        <begin position="118"/>
        <end position="135"/>
    </location>
</feature>
<accession>A0A8K0WVX5</accession>